<name>C7QDN5_CATAD</name>
<keyword evidence="2 4" id="KW-0238">DNA-binding</keyword>
<dbReference type="GO" id="GO:0000976">
    <property type="term" value="F:transcription cis-regulatory region binding"/>
    <property type="evidence" value="ECO:0007669"/>
    <property type="project" value="TreeGrafter"/>
</dbReference>
<dbReference type="PRINTS" id="PR00455">
    <property type="entry name" value="HTHTETR"/>
</dbReference>
<dbReference type="SUPFAM" id="SSF46689">
    <property type="entry name" value="Homeodomain-like"/>
    <property type="match status" value="1"/>
</dbReference>
<keyword evidence="7" id="KW-1185">Reference proteome</keyword>
<dbReference type="Proteomes" id="UP000000851">
    <property type="component" value="Chromosome"/>
</dbReference>
<dbReference type="STRING" id="479433.Caci_5801"/>
<protein>
    <submittedName>
        <fullName evidence="6">Regulatory protein TetR</fullName>
    </submittedName>
</protein>
<organism evidence="6 7">
    <name type="scientific">Catenulispora acidiphila (strain DSM 44928 / JCM 14897 / NBRC 102108 / NRRL B-24433 / ID139908)</name>
    <dbReference type="NCBI Taxonomy" id="479433"/>
    <lineage>
        <taxon>Bacteria</taxon>
        <taxon>Bacillati</taxon>
        <taxon>Actinomycetota</taxon>
        <taxon>Actinomycetes</taxon>
        <taxon>Catenulisporales</taxon>
        <taxon>Catenulisporaceae</taxon>
        <taxon>Catenulispora</taxon>
    </lineage>
</organism>
<evidence type="ECO:0000259" key="5">
    <source>
        <dbReference type="PROSITE" id="PS50977"/>
    </source>
</evidence>
<dbReference type="SUPFAM" id="SSF48498">
    <property type="entry name" value="Tetracyclin repressor-like, C-terminal domain"/>
    <property type="match status" value="1"/>
</dbReference>
<feature type="domain" description="HTH tetR-type" evidence="5">
    <location>
        <begin position="14"/>
        <end position="73"/>
    </location>
</feature>
<keyword evidence="1" id="KW-0805">Transcription regulation</keyword>
<dbReference type="InterPro" id="IPR001647">
    <property type="entry name" value="HTH_TetR"/>
</dbReference>
<dbReference type="Pfam" id="PF00440">
    <property type="entry name" value="TetR_N"/>
    <property type="match status" value="1"/>
</dbReference>
<dbReference type="PANTHER" id="PTHR30055:SF234">
    <property type="entry name" value="HTH-TYPE TRANSCRIPTIONAL REGULATOR BETI"/>
    <property type="match status" value="1"/>
</dbReference>
<dbReference type="Gene3D" id="1.10.357.10">
    <property type="entry name" value="Tetracycline Repressor, domain 2"/>
    <property type="match status" value="1"/>
</dbReference>
<dbReference type="KEGG" id="cai:Caci_5801"/>
<dbReference type="PANTHER" id="PTHR30055">
    <property type="entry name" value="HTH-TYPE TRANSCRIPTIONAL REGULATOR RUTR"/>
    <property type="match status" value="1"/>
</dbReference>
<accession>C7QDN5</accession>
<sequence length="190" mass="20703">MDSPARRPLRADAARNVQALVAAAKELFDEQGSDVALDEIARRAGVGNATLYRNFPTRADLIVAVYADEVAELCLRGAALRETEAAGEALFAWLDSFVVHVATKRALALAGTEHNTERRTQLFDTWHEAMRKVAGDLYDRAREAEAVSPDVSAEELLALTSAAAIASNGPEHARRLLRMMRYGFARHSGA</sequence>
<dbReference type="RefSeq" id="WP_015794388.1">
    <property type="nucleotide sequence ID" value="NC_013131.1"/>
</dbReference>
<reference evidence="6 7" key="1">
    <citation type="journal article" date="2009" name="Stand. Genomic Sci.">
        <title>Complete genome sequence of Catenulispora acidiphila type strain (ID 139908).</title>
        <authorList>
            <person name="Copeland A."/>
            <person name="Lapidus A."/>
            <person name="Glavina Del Rio T."/>
            <person name="Nolan M."/>
            <person name="Lucas S."/>
            <person name="Chen F."/>
            <person name="Tice H."/>
            <person name="Cheng J.F."/>
            <person name="Bruce D."/>
            <person name="Goodwin L."/>
            <person name="Pitluck S."/>
            <person name="Mikhailova N."/>
            <person name="Pati A."/>
            <person name="Ivanova N."/>
            <person name="Mavromatis K."/>
            <person name="Chen A."/>
            <person name="Palaniappan K."/>
            <person name="Chain P."/>
            <person name="Land M."/>
            <person name="Hauser L."/>
            <person name="Chang Y.J."/>
            <person name="Jeffries C.D."/>
            <person name="Chertkov O."/>
            <person name="Brettin T."/>
            <person name="Detter J.C."/>
            <person name="Han C."/>
            <person name="Ali Z."/>
            <person name="Tindall B.J."/>
            <person name="Goker M."/>
            <person name="Bristow J."/>
            <person name="Eisen J.A."/>
            <person name="Markowitz V."/>
            <person name="Hugenholtz P."/>
            <person name="Kyrpides N.C."/>
            <person name="Klenk H.P."/>
        </authorList>
    </citation>
    <scope>NUCLEOTIDE SEQUENCE [LARGE SCALE GENOMIC DNA]</scope>
    <source>
        <strain evidence="7">DSM 44928 / JCM 14897 / NBRC 102108 / NRRL B-24433 / ID139908</strain>
    </source>
</reference>
<evidence type="ECO:0000313" key="7">
    <source>
        <dbReference type="Proteomes" id="UP000000851"/>
    </source>
</evidence>
<dbReference type="Pfam" id="PF21597">
    <property type="entry name" value="TetR_C_43"/>
    <property type="match status" value="1"/>
</dbReference>
<dbReference type="eggNOG" id="COG1309">
    <property type="taxonomic scope" value="Bacteria"/>
</dbReference>
<dbReference type="HOGENOM" id="CLU_069356_17_1_11"/>
<feature type="DNA-binding region" description="H-T-H motif" evidence="4">
    <location>
        <begin position="36"/>
        <end position="55"/>
    </location>
</feature>
<evidence type="ECO:0000256" key="2">
    <source>
        <dbReference type="ARBA" id="ARBA00023125"/>
    </source>
</evidence>
<dbReference type="AlphaFoldDB" id="C7QDN5"/>
<evidence type="ECO:0000313" key="6">
    <source>
        <dbReference type="EMBL" id="ACU74659.1"/>
    </source>
</evidence>
<dbReference type="EMBL" id="CP001700">
    <property type="protein sequence ID" value="ACU74659.1"/>
    <property type="molecule type" value="Genomic_DNA"/>
</dbReference>
<proteinExistence type="predicted"/>
<dbReference type="PROSITE" id="PS50977">
    <property type="entry name" value="HTH_TETR_2"/>
    <property type="match status" value="1"/>
</dbReference>
<dbReference type="InterPro" id="IPR049445">
    <property type="entry name" value="TetR_SbtR-like_C"/>
</dbReference>
<evidence type="ECO:0000256" key="3">
    <source>
        <dbReference type="ARBA" id="ARBA00023163"/>
    </source>
</evidence>
<dbReference type="InterPro" id="IPR036271">
    <property type="entry name" value="Tet_transcr_reg_TetR-rel_C_sf"/>
</dbReference>
<gene>
    <name evidence="6" type="ordered locus">Caci_5801</name>
</gene>
<dbReference type="InterPro" id="IPR050109">
    <property type="entry name" value="HTH-type_TetR-like_transc_reg"/>
</dbReference>
<keyword evidence="3" id="KW-0804">Transcription</keyword>
<evidence type="ECO:0000256" key="1">
    <source>
        <dbReference type="ARBA" id="ARBA00023015"/>
    </source>
</evidence>
<dbReference type="InterPro" id="IPR009057">
    <property type="entry name" value="Homeodomain-like_sf"/>
</dbReference>
<dbReference type="GO" id="GO:0003700">
    <property type="term" value="F:DNA-binding transcription factor activity"/>
    <property type="evidence" value="ECO:0007669"/>
    <property type="project" value="TreeGrafter"/>
</dbReference>
<evidence type="ECO:0000256" key="4">
    <source>
        <dbReference type="PROSITE-ProRule" id="PRU00335"/>
    </source>
</evidence>
<dbReference type="InParanoid" id="C7QDN5"/>